<reference evidence="4 5" key="1">
    <citation type="journal article" date="2017" name="BMC Genomics">
        <title>Comparative genomic and phylogenomic analyses of the Bifidobacteriaceae family.</title>
        <authorList>
            <person name="Lugli G.A."/>
            <person name="Milani C."/>
            <person name="Turroni F."/>
            <person name="Duranti S."/>
            <person name="Mancabelli L."/>
            <person name="Mangifesta M."/>
            <person name="Ferrario C."/>
            <person name="Modesto M."/>
            <person name="Mattarelli P."/>
            <person name="Jiri K."/>
            <person name="van Sinderen D."/>
            <person name="Ventura M."/>
        </authorList>
    </citation>
    <scope>NUCLEOTIDE SEQUENCE [LARGE SCALE GENOMIC DNA]</scope>
    <source>
        <strain evidence="4 5">DSM 28807</strain>
    </source>
</reference>
<gene>
    <name evidence="4" type="ORF">BLEM_1763</name>
</gene>
<dbReference type="NCBIfam" id="NF033441">
    <property type="entry name" value="BREX_BrxC"/>
    <property type="match status" value="1"/>
</dbReference>
<evidence type="ECO:0000259" key="2">
    <source>
        <dbReference type="Pfam" id="PF25792"/>
    </source>
</evidence>
<dbReference type="Pfam" id="PF25792">
    <property type="entry name" value="BREX_BrxC_helical"/>
    <property type="match status" value="1"/>
</dbReference>
<dbReference type="SUPFAM" id="SSF52540">
    <property type="entry name" value="P-loop containing nucleoside triphosphate hydrolases"/>
    <property type="match status" value="1"/>
</dbReference>
<feature type="domain" description="Probable ATP-binding protein BrxC winged helix-turn-helix" evidence="1">
    <location>
        <begin position="799"/>
        <end position="877"/>
    </location>
</feature>
<dbReference type="AlphaFoldDB" id="A0A261FN42"/>
<accession>A0A261FN42</accession>
<dbReference type="EMBL" id="MWWX01000015">
    <property type="protein sequence ID" value="OZG60567.1"/>
    <property type="molecule type" value="Genomic_DNA"/>
</dbReference>
<protein>
    <recommendedName>
        <fullName evidence="6">BREX system P-loop protein BrxC</fullName>
    </recommendedName>
</protein>
<sequence length="1208" mass="135947">MDKETRQITFADLFVKNIDKKINGVIKANDERDLIDEVDEYVLTGEIQQNLETFLGAYNDPSNHSQNGAWISGFFGSGKSHLLKMLSHILGDVPRSLIDSDVQNRTLTRENIVRSFMAKADDQDNAMLAGELEHTLTFPATSILFNIDQKSDKGSPTALLYAFIRVFDESRGYFGKTPHVAKFERDLDNNHQLEAFKTAFAEKVGKPWSEGRDEAILWDAEICEAYAEVTGKSAQDSIIERYENNYHAAVGDFADDVKHWLEQQPDPNHRIVFLVDEVGQFIGQNTELMLQLQSVAEDLAVKTNGRAWVVVTSQEDMDTIVGDRTKQQGYDFSKIQARFAIKLKLNSADVIEVIQKRLLSKKPEYADLMQNLWHEQGPNMRTMFEFPSNTAKFSTTKAFDEEDFIASYPLVNYEFELFQTALRRMSQYNMFDGRHASVGERSMLAAISTTLQRAKESAFGELIPFDRLYDGISDAIQSTVNYRIHQAEKVLDPAVNDICVRLLKVLLLVKHVDGFPATPHNLRILLTDKFNGDMLDLERQIGEALRVLEQNTYVQRVGESYEYLTNEEQDIEQEIKNVDIDHTDMIAEFKNILVGDVIGKMKVQYGPQKADFDFGLKIDQVQQTTPRSIWLNVVTSGDEADRADAITNSMGARDAITLLLDNADTTLFDDIRMHVKTATYLRRTDSGSQSESRQRIIAGKRAAQENLRKELRTRVGNAVKAGTFVYNGAIVEVKATDPQAHVLEGMQVLIGRYYTNFPMLGGVHYEESGLAGVIAGAAATQPGTFAEANVAEDKLKSPSDDVLSFITRESRDKNVALTVKAIIVQYAAAPYGWPYAAVLACIGYLYGAENIELTMDAKPVQRTEAAAMLRSTKKQESMLVTIPKTFDSRKVAKLREFARDFFGLTASELPTMPMDLASVIKNKLVDESIDLNELKSRHADFAFIDCLSEPITAITYASRKGEAWLLDEFTDVDAEHGSEELLDAKDDVIDPVIEFFHGSQAAVFAANNEWLQRNRPNEPLMPTDVQQLFRQASDLAISPTLFRGNTVNKFKDLVEQLQTAVKTSVDEARQNAYAAIDTLTGSMRESDAYRSASESMQSTVDRIMQQIRRSLDETSVIGNIQTIVRDAQENKYPRLMNQLVASVQVNVSHSDQSEKTIDRPVRRSVHINTIAKPHIKDVLETKQDIDEFLDAYRRKLVAVVEQGERILL</sequence>
<dbReference type="Pfam" id="PF25791">
    <property type="entry name" value="WHD_BREX_BrxC"/>
    <property type="match status" value="1"/>
</dbReference>
<proteinExistence type="predicted"/>
<dbReference type="InterPro" id="IPR058038">
    <property type="entry name" value="BREX_BrxC_wHTH"/>
</dbReference>
<dbReference type="STRING" id="1603886.GCA_001895165_02227"/>
<feature type="domain" description="Probable ATP-binding protein BrxC 4th six-stranded beta-sheet" evidence="3">
    <location>
        <begin position="578"/>
        <end position="749"/>
    </location>
</feature>
<dbReference type="InterPro" id="IPR047679">
    <property type="entry name" value="BREX_BrxC"/>
</dbReference>
<evidence type="ECO:0000313" key="5">
    <source>
        <dbReference type="Proteomes" id="UP000216352"/>
    </source>
</evidence>
<dbReference type="Proteomes" id="UP000216352">
    <property type="component" value="Unassembled WGS sequence"/>
</dbReference>
<organism evidence="4 5">
    <name type="scientific">Bifidobacterium lemurum</name>
    <dbReference type="NCBI Taxonomy" id="1603886"/>
    <lineage>
        <taxon>Bacteria</taxon>
        <taxon>Bacillati</taxon>
        <taxon>Actinomycetota</taxon>
        <taxon>Actinomycetes</taxon>
        <taxon>Bifidobacteriales</taxon>
        <taxon>Bifidobacteriaceae</taxon>
        <taxon>Bifidobacterium</taxon>
    </lineage>
</organism>
<dbReference type="InterPro" id="IPR058037">
    <property type="entry name" value="BREX_BrxC_helical"/>
</dbReference>
<comment type="caution">
    <text evidence="4">The sequence shown here is derived from an EMBL/GenBank/DDBJ whole genome shotgun (WGS) entry which is preliminary data.</text>
</comment>
<evidence type="ECO:0008006" key="6">
    <source>
        <dbReference type="Google" id="ProtNLM"/>
    </source>
</evidence>
<dbReference type="OrthoDB" id="3201900at2"/>
<dbReference type="InterPro" id="IPR027417">
    <property type="entry name" value="P-loop_NTPase"/>
</dbReference>
<dbReference type="Pfam" id="PF25796">
    <property type="entry name" value="BREX_BrxC_4th"/>
    <property type="match status" value="1"/>
</dbReference>
<dbReference type="InterPro" id="IPR058036">
    <property type="entry name" value="BREX_BrxC_4th"/>
</dbReference>
<name>A0A261FN42_9BIFI</name>
<dbReference type="RefSeq" id="WP_072727063.1">
    <property type="nucleotide sequence ID" value="NZ_BDIS01000032.1"/>
</dbReference>
<evidence type="ECO:0000259" key="3">
    <source>
        <dbReference type="Pfam" id="PF25796"/>
    </source>
</evidence>
<evidence type="ECO:0000313" key="4">
    <source>
        <dbReference type="EMBL" id="OZG60567.1"/>
    </source>
</evidence>
<keyword evidence="5" id="KW-1185">Reference proteome</keyword>
<evidence type="ECO:0000259" key="1">
    <source>
        <dbReference type="Pfam" id="PF25791"/>
    </source>
</evidence>
<feature type="domain" description="Probable ATP-binding protein BrxC alpha-helical" evidence="2">
    <location>
        <begin position="891"/>
        <end position="1017"/>
    </location>
</feature>